<evidence type="ECO:0000259" key="1">
    <source>
        <dbReference type="SMART" id="SM00822"/>
    </source>
</evidence>
<reference evidence="2" key="1">
    <citation type="submission" date="2018-05" db="EMBL/GenBank/DDBJ databases">
        <authorList>
            <person name="Lanie J.A."/>
            <person name="Ng W.-L."/>
            <person name="Kazmierczak K.M."/>
            <person name="Andrzejewski T.M."/>
            <person name="Davidsen T.M."/>
            <person name="Wayne K.J."/>
            <person name="Tettelin H."/>
            <person name="Glass J.I."/>
            <person name="Rusch D."/>
            <person name="Podicherti R."/>
            <person name="Tsui H.-C.T."/>
            <person name="Winkler M.E."/>
        </authorList>
    </citation>
    <scope>NUCLEOTIDE SEQUENCE</scope>
</reference>
<dbReference type="PANTHER" id="PTHR45024:SF3">
    <property type="entry name" value="BLL2957 PROTEIN"/>
    <property type="match status" value="1"/>
</dbReference>
<sequence length="304" mass="32823">MGVLDGKVVLITGAANGIGKETALLASKEGARLVINDLGGSVSGGDEGDKSPIEEVADQIRKNGGEVVSNSDSVTNKKGTEYMIQQALDEYGDLHSVINPAGILRDKMFHKMDDEDWEAVISVHLQGSYNICRSAINYFRDKEEGNFVLFTSTSGLIGNIGQANYAAAKLGIVGLSRIIAMENTLKNIRSNVIAPFAWTRMIATIPIKDEASKERVERMKNAMRPDQVAQTVVALAAPRCNLSGQILSVRGNEIVLFNQPRPIKGIADSEGWSPEKILQSAFPAFENISQDLGATASVFPYEPL</sequence>
<gene>
    <name evidence="2" type="ORF">METZ01_LOCUS72681</name>
</gene>
<dbReference type="InterPro" id="IPR051687">
    <property type="entry name" value="Peroxisomal_Beta-Oxidation"/>
</dbReference>
<dbReference type="InterPro" id="IPR020904">
    <property type="entry name" value="Sc_DH/Rdtase_CS"/>
</dbReference>
<dbReference type="InterPro" id="IPR057326">
    <property type="entry name" value="KR_dom"/>
</dbReference>
<organism evidence="2">
    <name type="scientific">marine metagenome</name>
    <dbReference type="NCBI Taxonomy" id="408172"/>
    <lineage>
        <taxon>unclassified sequences</taxon>
        <taxon>metagenomes</taxon>
        <taxon>ecological metagenomes</taxon>
    </lineage>
</organism>
<dbReference type="PRINTS" id="PR00081">
    <property type="entry name" value="GDHRDH"/>
</dbReference>
<dbReference type="EMBL" id="UINC01005209">
    <property type="protein sequence ID" value="SVA19827.1"/>
    <property type="molecule type" value="Genomic_DNA"/>
</dbReference>
<dbReference type="PANTHER" id="PTHR45024">
    <property type="entry name" value="DEHYDROGENASES, SHORT CHAIN"/>
    <property type="match status" value="1"/>
</dbReference>
<dbReference type="PROSITE" id="PS00061">
    <property type="entry name" value="ADH_SHORT"/>
    <property type="match status" value="1"/>
</dbReference>
<accession>A0A381TXW2</accession>
<dbReference type="InterPro" id="IPR036291">
    <property type="entry name" value="NAD(P)-bd_dom_sf"/>
</dbReference>
<dbReference type="Pfam" id="PF00106">
    <property type="entry name" value="adh_short"/>
    <property type="match status" value="1"/>
</dbReference>
<protein>
    <recommendedName>
        <fullName evidence="1">Ketoreductase domain-containing protein</fullName>
    </recommendedName>
</protein>
<dbReference type="SUPFAM" id="SSF51735">
    <property type="entry name" value="NAD(P)-binding Rossmann-fold domains"/>
    <property type="match status" value="1"/>
</dbReference>
<name>A0A381TXW2_9ZZZZ</name>
<dbReference type="PRINTS" id="PR00080">
    <property type="entry name" value="SDRFAMILY"/>
</dbReference>
<dbReference type="AlphaFoldDB" id="A0A381TXW2"/>
<dbReference type="SMART" id="SM00822">
    <property type="entry name" value="PKS_KR"/>
    <property type="match status" value="1"/>
</dbReference>
<dbReference type="Gene3D" id="3.40.50.720">
    <property type="entry name" value="NAD(P)-binding Rossmann-like Domain"/>
    <property type="match status" value="1"/>
</dbReference>
<proteinExistence type="predicted"/>
<evidence type="ECO:0000313" key="2">
    <source>
        <dbReference type="EMBL" id="SVA19827.1"/>
    </source>
</evidence>
<feature type="domain" description="Ketoreductase" evidence="1">
    <location>
        <begin position="7"/>
        <end position="201"/>
    </location>
</feature>
<dbReference type="InterPro" id="IPR002347">
    <property type="entry name" value="SDR_fam"/>
</dbReference>